<feature type="region of interest" description="Disordered" evidence="1">
    <location>
        <begin position="67"/>
        <end position="90"/>
    </location>
</feature>
<proteinExistence type="predicted"/>
<name>A0AAD7WL02_9TELE</name>
<organism evidence="2 3">
    <name type="scientific">Aldrovandia affinis</name>
    <dbReference type="NCBI Taxonomy" id="143900"/>
    <lineage>
        <taxon>Eukaryota</taxon>
        <taxon>Metazoa</taxon>
        <taxon>Chordata</taxon>
        <taxon>Craniata</taxon>
        <taxon>Vertebrata</taxon>
        <taxon>Euteleostomi</taxon>
        <taxon>Actinopterygii</taxon>
        <taxon>Neopterygii</taxon>
        <taxon>Teleostei</taxon>
        <taxon>Notacanthiformes</taxon>
        <taxon>Halosauridae</taxon>
        <taxon>Aldrovandia</taxon>
    </lineage>
</organism>
<dbReference type="AlphaFoldDB" id="A0AAD7WL02"/>
<sequence length="90" mass="10217">MQHRGRMGQERHFAMRPLREMRAEEVEPHRGDIQLEQPARLKKNKPRVLPEISASRQVAAGFRHASLSPRSCLNPSYGGADLQPHDASHT</sequence>
<evidence type="ECO:0000256" key="1">
    <source>
        <dbReference type="SAM" id="MobiDB-lite"/>
    </source>
</evidence>
<gene>
    <name evidence="2" type="ORF">AAFF_G00394620</name>
</gene>
<feature type="compositionally biased region" description="Basic and acidic residues" evidence="1">
    <location>
        <begin position="24"/>
        <end position="33"/>
    </location>
</feature>
<protein>
    <submittedName>
        <fullName evidence="2">Uncharacterized protein</fullName>
    </submittedName>
</protein>
<evidence type="ECO:0000313" key="3">
    <source>
        <dbReference type="Proteomes" id="UP001221898"/>
    </source>
</evidence>
<dbReference type="Proteomes" id="UP001221898">
    <property type="component" value="Unassembled WGS sequence"/>
</dbReference>
<reference evidence="2" key="1">
    <citation type="journal article" date="2023" name="Science">
        <title>Genome structures resolve the early diversification of teleost fishes.</title>
        <authorList>
            <person name="Parey E."/>
            <person name="Louis A."/>
            <person name="Montfort J."/>
            <person name="Bouchez O."/>
            <person name="Roques C."/>
            <person name="Iampietro C."/>
            <person name="Lluch J."/>
            <person name="Castinel A."/>
            <person name="Donnadieu C."/>
            <person name="Desvignes T."/>
            <person name="Floi Bucao C."/>
            <person name="Jouanno E."/>
            <person name="Wen M."/>
            <person name="Mejri S."/>
            <person name="Dirks R."/>
            <person name="Jansen H."/>
            <person name="Henkel C."/>
            <person name="Chen W.J."/>
            <person name="Zahm M."/>
            <person name="Cabau C."/>
            <person name="Klopp C."/>
            <person name="Thompson A.W."/>
            <person name="Robinson-Rechavi M."/>
            <person name="Braasch I."/>
            <person name="Lecointre G."/>
            <person name="Bobe J."/>
            <person name="Postlethwait J.H."/>
            <person name="Berthelot C."/>
            <person name="Roest Crollius H."/>
            <person name="Guiguen Y."/>
        </authorList>
    </citation>
    <scope>NUCLEOTIDE SEQUENCE</scope>
    <source>
        <strain evidence="2">NC1722</strain>
    </source>
</reference>
<comment type="caution">
    <text evidence="2">The sequence shown here is derived from an EMBL/GenBank/DDBJ whole genome shotgun (WGS) entry which is preliminary data.</text>
</comment>
<feature type="region of interest" description="Disordered" evidence="1">
    <location>
        <begin position="24"/>
        <end position="48"/>
    </location>
</feature>
<dbReference type="EMBL" id="JAINUG010000075">
    <property type="protein sequence ID" value="KAJ8400693.1"/>
    <property type="molecule type" value="Genomic_DNA"/>
</dbReference>
<evidence type="ECO:0000313" key="2">
    <source>
        <dbReference type="EMBL" id="KAJ8400693.1"/>
    </source>
</evidence>
<keyword evidence="3" id="KW-1185">Reference proteome</keyword>
<accession>A0AAD7WL02</accession>